<dbReference type="AlphaFoldDB" id="A0A5S3PNV6"/>
<dbReference type="Pfam" id="PF12412">
    <property type="entry name" value="DUF3667"/>
    <property type="match status" value="1"/>
</dbReference>
<keyword evidence="1" id="KW-0812">Transmembrane</keyword>
<accession>A0A5S3PNV6</accession>
<organism evidence="2 3">
    <name type="scientific">Maribacter algarum</name>
    <name type="common">ex Zhang et al. 2020</name>
    <dbReference type="NCBI Taxonomy" id="2578118"/>
    <lineage>
        <taxon>Bacteria</taxon>
        <taxon>Pseudomonadati</taxon>
        <taxon>Bacteroidota</taxon>
        <taxon>Flavobacteriia</taxon>
        <taxon>Flavobacteriales</taxon>
        <taxon>Flavobacteriaceae</taxon>
        <taxon>Maribacter</taxon>
    </lineage>
</organism>
<dbReference type="RefSeq" id="WP_138659021.1">
    <property type="nucleotide sequence ID" value="NZ_VATY01000003.1"/>
</dbReference>
<feature type="transmembrane region" description="Helical" evidence="1">
    <location>
        <begin position="98"/>
        <end position="115"/>
    </location>
</feature>
<dbReference type="EMBL" id="VATY01000003">
    <property type="protein sequence ID" value="TMM56154.1"/>
    <property type="molecule type" value="Genomic_DNA"/>
</dbReference>
<sequence length="377" mass="44041">MENKPILKQKGRYGLQYRGVECTNCSHPLDVSDKYCPNCSQANSTKKLSLKDFIDEFFASLISYDSRLLKTFTALLTKPGKITHDYIKGKRVSYTNPFRFLLSLSIIYFLMINFSNNISDLDKYGAGKQSSFFDKISSVNISDEIIKLDSIEIKNDDRELLRTLDTLNVIPNINRRDSIMMADPTLHLNKLKKKPFLERFGAKREFFTVLLEKKDIYGFDEIPPDYEIDDSRENQYAFNAAKSVYRFKQQPGSFLSSVISRLPFVIFFFLPVFAFFIWLAYIRKKHTFTEHLIFGFHIQSLLFILLIISFLVDSIFNIFTGWLFFLIFGVYLFLSMKMFYKQGFFKTIVKYVFLNTIFFILAMFATVILLVGSAFTY</sequence>
<keyword evidence="3" id="KW-1185">Reference proteome</keyword>
<reference evidence="2 3" key="1">
    <citation type="submission" date="2019-05" db="EMBL/GenBank/DDBJ databases">
        <authorList>
            <person name="Zhang J.-Y."/>
            <person name="Feg X."/>
            <person name="Du Z.-J."/>
        </authorList>
    </citation>
    <scope>NUCLEOTIDE SEQUENCE [LARGE SCALE GENOMIC DNA]</scope>
    <source>
        <strain evidence="2 3">RZ26</strain>
    </source>
</reference>
<dbReference type="Proteomes" id="UP000310314">
    <property type="component" value="Unassembled WGS sequence"/>
</dbReference>
<feature type="transmembrane region" description="Helical" evidence="1">
    <location>
        <begin position="318"/>
        <end position="340"/>
    </location>
</feature>
<feature type="transmembrane region" description="Helical" evidence="1">
    <location>
        <begin position="293"/>
        <end position="312"/>
    </location>
</feature>
<evidence type="ECO:0000313" key="3">
    <source>
        <dbReference type="Proteomes" id="UP000310314"/>
    </source>
</evidence>
<dbReference type="OrthoDB" id="675873at2"/>
<evidence type="ECO:0000313" key="2">
    <source>
        <dbReference type="EMBL" id="TMM56154.1"/>
    </source>
</evidence>
<keyword evidence="1" id="KW-1133">Transmembrane helix</keyword>
<evidence type="ECO:0000256" key="1">
    <source>
        <dbReference type="SAM" id="Phobius"/>
    </source>
</evidence>
<dbReference type="InterPro" id="IPR022134">
    <property type="entry name" value="DUF3667"/>
</dbReference>
<feature type="transmembrane region" description="Helical" evidence="1">
    <location>
        <begin position="352"/>
        <end position="375"/>
    </location>
</feature>
<comment type="caution">
    <text evidence="2">The sequence shown here is derived from an EMBL/GenBank/DDBJ whole genome shotgun (WGS) entry which is preliminary data.</text>
</comment>
<proteinExistence type="predicted"/>
<keyword evidence="1" id="KW-0472">Membrane</keyword>
<name>A0A5S3PNV6_9FLAO</name>
<gene>
    <name evidence="2" type="ORF">FEE95_16135</name>
</gene>
<protein>
    <submittedName>
        <fullName evidence="2">DUF3667 domain-containing protein</fullName>
    </submittedName>
</protein>
<feature type="transmembrane region" description="Helical" evidence="1">
    <location>
        <begin position="262"/>
        <end position="281"/>
    </location>
</feature>